<keyword evidence="2" id="KW-1133">Transmembrane helix</keyword>
<evidence type="ECO:0000256" key="2">
    <source>
        <dbReference type="SAM" id="Phobius"/>
    </source>
</evidence>
<feature type="compositionally biased region" description="Basic and acidic residues" evidence="1">
    <location>
        <begin position="162"/>
        <end position="173"/>
    </location>
</feature>
<accession>A0A9P4VQ60</accession>
<dbReference type="Proteomes" id="UP000799429">
    <property type="component" value="Unassembled WGS sequence"/>
</dbReference>
<evidence type="ECO:0000313" key="3">
    <source>
        <dbReference type="EMBL" id="KAF2837990.1"/>
    </source>
</evidence>
<dbReference type="EMBL" id="MU006098">
    <property type="protein sequence ID" value="KAF2837990.1"/>
    <property type="molecule type" value="Genomic_DNA"/>
</dbReference>
<reference evidence="3" key="1">
    <citation type="journal article" date="2020" name="Stud. Mycol.">
        <title>101 Dothideomycetes genomes: a test case for predicting lifestyles and emergence of pathogens.</title>
        <authorList>
            <person name="Haridas S."/>
            <person name="Albert R."/>
            <person name="Binder M."/>
            <person name="Bloem J."/>
            <person name="Labutti K."/>
            <person name="Salamov A."/>
            <person name="Andreopoulos B."/>
            <person name="Baker S."/>
            <person name="Barry K."/>
            <person name="Bills G."/>
            <person name="Bluhm B."/>
            <person name="Cannon C."/>
            <person name="Castanera R."/>
            <person name="Culley D."/>
            <person name="Daum C."/>
            <person name="Ezra D."/>
            <person name="Gonzalez J."/>
            <person name="Henrissat B."/>
            <person name="Kuo A."/>
            <person name="Liang C."/>
            <person name="Lipzen A."/>
            <person name="Lutzoni F."/>
            <person name="Magnuson J."/>
            <person name="Mondo S."/>
            <person name="Nolan M."/>
            <person name="Ohm R."/>
            <person name="Pangilinan J."/>
            <person name="Park H.-J."/>
            <person name="Ramirez L."/>
            <person name="Alfaro M."/>
            <person name="Sun H."/>
            <person name="Tritt A."/>
            <person name="Yoshinaga Y."/>
            <person name="Zwiers L.-H."/>
            <person name="Turgeon B."/>
            <person name="Goodwin S."/>
            <person name="Spatafora J."/>
            <person name="Crous P."/>
            <person name="Grigoriev I."/>
        </authorList>
    </citation>
    <scope>NUCLEOTIDE SEQUENCE</scope>
    <source>
        <strain evidence="3">CBS 101060</strain>
    </source>
</reference>
<keyword evidence="2" id="KW-0472">Membrane</keyword>
<keyword evidence="4" id="KW-1185">Reference proteome</keyword>
<proteinExistence type="predicted"/>
<name>A0A9P4VQ60_9PEZI</name>
<feature type="transmembrane region" description="Helical" evidence="2">
    <location>
        <begin position="93"/>
        <end position="118"/>
    </location>
</feature>
<keyword evidence="2" id="KW-0812">Transmembrane</keyword>
<evidence type="ECO:0008006" key="5">
    <source>
        <dbReference type="Google" id="ProtNLM"/>
    </source>
</evidence>
<organism evidence="3 4">
    <name type="scientific">Patellaria atrata CBS 101060</name>
    <dbReference type="NCBI Taxonomy" id="1346257"/>
    <lineage>
        <taxon>Eukaryota</taxon>
        <taxon>Fungi</taxon>
        <taxon>Dikarya</taxon>
        <taxon>Ascomycota</taxon>
        <taxon>Pezizomycotina</taxon>
        <taxon>Dothideomycetes</taxon>
        <taxon>Dothideomycetes incertae sedis</taxon>
        <taxon>Patellariales</taxon>
        <taxon>Patellariaceae</taxon>
        <taxon>Patellaria</taxon>
    </lineage>
</organism>
<dbReference type="AlphaFoldDB" id="A0A9P4VQ60"/>
<comment type="caution">
    <text evidence="3">The sequence shown here is derived from an EMBL/GenBank/DDBJ whole genome shotgun (WGS) entry which is preliminary data.</text>
</comment>
<feature type="region of interest" description="Disordered" evidence="1">
    <location>
        <begin position="139"/>
        <end position="173"/>
    </location>
</feature>
<evidence type="ECO:0000313" key="4">
    <source>
        <dbReference type="Proteomes" id="UP000799429"/>
    </source>
</evidence>
<evidence type="ECO:0000256" key="1">
    <source>
        <dbReference type="SAM" id="MobiDB-lite"/>
    </source>
</evidence>
<sequence>MAISICAMYPVKKYACDVGGDQCDDETNTFEIDTAVRQVVLRPTQLALSIAAAGTSTPPLSSSISSVTSSISPPSISASGASLATNSSNTYTVGALTGVGVGVGLPLLIGLMAALWLYRKERNRNLTLSRREPMVMPPSAYRTTYSYPRGMSNPTRPPYELDGPRTRDGPIHG</sequence>
<protein>
    <recommendedName>
        <fullName evidence="5">Mid2 domain-containing protein</fullName>
    </recommendedName>
</protein>
<gene>
    <name evidence="3" type="ORF">M501DRAFT_1017741</name>
</gene>